<name>A0A368VH33_9BACL</name>
<dbReference type="Gene3D" id="3.40.630.30">
    <property type="match status" value="1"/>
</dbReference>
<evidence type="ECO:0000256" key="1">
    <source>
        <dbReference type="ARBA" id="ARBA00022679"/>
    </source>
</evidence>
<dbReference type="RefSeq" id="WP_114384150.1">
    <property type="nucleotide sequence ID" value="NZ_QPJD01000030.1"/>
</dbReference>
<dbReference type="EMBL" id="QPJD01000030">
    <property type="protein sequence ID" value="RCW40639.1"/>
    <property type="molecule type" value="Genomic_DNA"/>
</dbReference>
<keyword evidence="2" id="KW-0012">Acyltransferase</keyword>
<organism evidence="4 5">
    <name type="scientific">Paenibacillus prosopidis</name>
    <dbReference type="NCBI Taxonomy" id="630520"/>
    <lineage>
        <taxon>Bacteria</taxon>
        <taxon>Bacillati</taxon>
        <taxon>Bacillota</taxon>
        <taxon>Bacilli</taxon>
        <taxon>Bacillales</taxon>
        <taxon>Paenibacillaceae</taxon>
        <taxon>Paenibacillus</taxon>
    </lineage>
</organism>
<dbReference type="GO" id="GO:0005840">
    <property type="term" value="C:ribosome"/>
    <property type="evidence" value="ECO:0007669"/>
    <property type="project" value="UniProtKB-KW"/>
</dbReference>
<dbReference type="PANTHER" id="PTHR43420">
    <property type="entry name" value="ACETYLTRANSFERASE"/>
    <property type="match status" value="1"/>
</dbReference>
<dbReference type="GO" id="GO:0016747">
    <property type="term" value="F:acyltransferase activity, transferring groups other than amino-acyl groups"/>
    <property type="evidence" value="ECO:0007669"/>
    <property type="project" value="InterPro"/>
</dbReference>
<dbReference type="AlphaFoldDB" id="A0A368VH33"/>
<keyword evidence="4" id="KW-0687">Ribonucleoprotein</keyword>
<keyword evidence="1" id="KW-0808">Transferase</keyword>
<comment type="caution">
    <text evidence="4">The sequence shown here is derived from an EMBL/GenBank/DDBJ whole genome shotgun (WGS) entry which is preliminary data.</text>
</comment>
<keyword evidence="5" id="KW-1185">Reference proteome</keyword>
<dbReference type="InterPro" id="IPR000182">
    <property type="entry name" value="GNAT_dom"/>
</dbReference>
<dbReference type="Proteomes" id="UP000252415">
    <property type="component" value="Unassembled WGS sequence"/>
</dbReference>
<dbReference type="InterPro" id="IPR016181">
    <property type="entry name" value="Acyl_CoA_acyltransferase"/>
</dbReference>
<sequence>MIEIRWAKLEDAQDLGFVHSESYRAAYKGIIPDEYLNQCTPIVRERYFYKALIQGTEQIAIMLVDNKAVGCMILKACSDIDLQQCGGEISAIYLLQNYRGMGLGKHLLNWGIDKFKELGYGIAFLWVLKDNKNAIRFYEYQHFLCDGTERQIYRGRNLIQIRYQKTLI</sequence>
<evidence type="ECO:0000313" key="5">
    <source>
        <dbReference type="Proteomes" id="UP000252415"/>
    </source>
</evidence>
<dbReference type="SUPFAM" id="SSF55729">
    <property type="entry name" value="Acyl-CoA N-acyltransferases (Nat)"/>
    <property type="match status" value="1"/>
</dbReference>
<feature type="domain" description="N-acetyltransferase" evidence="3">
    <location>
        <begin position="2"/>
        <end position="168"/>
    </location>
</feature>
<evidence type="ECO:0000259" key="3">
    <source>
        <dbReference type="PROSITE" id="PS51186"/>
    </source>
</evidence>
<dbReference type="InterPro" id="IPR050680">
    <property type="entry name" value="YpeA/RimI_acetyltransf"/>
</dbReference>
<evidence type="ECO:0000256" key="2">
    <source>
        <dbReference type="ARBA" id="ARBA00023315"/>
    </source>
</evidence>
<keyword evidence="4" id="KW-0689">Ribosomal protein</keyword>
<evidence type="ECO:0000313" key="4">
    <source>
        <dbReference type="EMBL" id="RCW40639.1"/>
    </source>
</evidence>
<dbReference type="PROSITE" id="PS51186">
    <property type="entry name" value="GNAT"/>
    <property type="match status" value="1"/>
</dbReference>
<reference evidence="4 5" key="1">
    <citation type="submission" date="2018-07" db="EMBL/GenBank/DDBJ databases">
        <title>Genomic Encyclopedia of Type Strains, Phase III (KMG-III): the genomes of soil and plant-associated and newly described type strains.</title>
        <authorList>
            <person name="Whitman W."/>
        </authorList>
    </citation>
    <scope>NUCLEOTIDE SEQUENCE [LARGE SCALE GENOMIC DNA]</scope>
    <source>
        <strain evidence="4 5">CECT 7506</strain>
    </source>
</reference>
<gene>
    <name evidence="4" type="ORF">DFP97_13018</name>
</gene>
<proteinExistence type="predicted"/>
<protein>
    <submittedName>
        <fullName evidence="4">Ribosomal protein S18 acetylase RimI-like enzyme</fullName>
    </submittedName>
</protein>
<dbReference type="CDD" id="cd04301">
    <property type="entry name" value="NAT_SF"/>
    <property type="match status" value="1"/>
</dbReference>
<dbReference type="Pfam" id="PF00583">
    <property type="entry name" value="Acetyltransf_1"/>
    <property type="match status" value="1"/>
</dbReference>
<dbReference type="OrthoDB" id="5292888at2"/>
<accession>A0A368VH33</accession>